<comment type="subunit">
    <text evidence="11">Component of the nexin-dynein regulatory complex (N-DRC). Interacts with CFAP52.</text>
</comment>
<keyword evidence="7" id="KW-0969">Cilium</keyword>
<evidence type="ECO:0000256" key="6">
    <source>
        <dbReference type="ARBA" id="ARBA00022846"/>
    </source>
</evidence>
<feature type="non-terminal residue" evidence="13">
    <location>
        <position position="1"/>
    </location>
</feature>
<organism evidence="13 14">
    <name type="scientific">Hylia prasina</name>
    <name type="common">green hylia</name>
    <dbReference type="NCBI Taxonomy" id="208073"/>
    <lineage>
        <taxon>Eukaryota</taxon>
        <taxon>Metazoa</taxon>
        <taxon>Chordata</taxon>
        <taxon>Craniata</taxon>
        <taxon>Vertebrata</taxon>
        <taxon>Euteleostomi</taxon>
        <taxon>Archelosauria</taxon>
        <taxon>Archosauria</taxon>
        <taxon>Dinosauria</taxon>
        <taxon>Saurischia</taxon>
        <taxon>Theropoda</taxon>
        <taxon>Coelurosauria</taxon>
        <taxon>Aves</taxon>
        <taxon>Neognathae</taxon>
        <taxon>Neoaves</taxon>
        <taxon>Telluraves</taxon>
        <taxon>Australaves</taxon>
        <taxon>Passeriformes</taxon>
        <taxon>Sylvioidea</taxon>
        <taxon>Sylviidae</taxon>
        <taxon>Acrocephalinae</taxon>
        <taxon>Hylia</taxon>
    </lineage>
</organism>
<comment type="subcellular location">
    <subcellularLocation>
        <location evidence="2">Cytoplasm</location>
        <location evidence="2">Cytoskeleton</location>
        <location evidence="2">Flagellum axoneme</location>
    </subcellularLocation>
</comment>
<dbReference type="PANTHER" id="PTHR31598">
    <property type="entry name" value="IQ DOMAIN-CONTAINING PROTEIN D"/>
    <property type="match status" value="1"/>
</dbReference>
<evidence type="ECO:0000256" key="2">
    <source>
        <dbReference type="ARBA" id="ARBA00004611"/>
    </source>
</evidence>
<comment type="similarity">
    <text evidence="3">Belongs to the DRC10 family.</text>
</comment>
<dbReference type="Proteomes" id="UP000557268">
    <property type="component" value="Unassembled WGS sequence"/>
</dbReference>
<feature type="coiled-coil region" evidence="12">
    <location>
        <begin position="195"/>
        <end position="226"/>
    </location>
</feature>
<gene>
    <name evidence="13" type="primary">Iqcd</name>
    <name evidence="13" type="ORF">HYLPRA_R00388</name>
</gene>
<dbReference type="InterPro" id="IPR042815">
    <property type="entry name" value="DRC10"/>
</dbReference>
<keyword evidence="8" id="KW-0206">Cytoskeleton</keyword>
<keyword evidence="9" id="KW-0966">Cell projection</keyword>
<accession>A0A7K5W4E8</accession>
<keyword evidence="6" id="KW-0282">Flagellum</keyword>
<evidence type="ECO:0000256" key="3">
    <source>
        <dbReference type="ARBA" id="ARBA00009071"/>
    </source>
</evidence>
<feature type="coiled-coil region" evidence="12">
    <location>
        <begin position="285"/>
        <end position="343"/>
    </location>
</feature>
<dbReference type="SMART" id="SM00015">
    <property type="entry name" value="IQ"/>
    <property type="match status" value="1"/>
</dbReference>
<dbReference type="PANTHER" id="PTHR31598:SF1">
    <property type="entry name" value="DYNEIN REGULATORY COMPLEX PROTEIN 10"/>
    <property type="match status" value="1"/>
</dbReference>
<protein>
    <recommendedName>
        <fullName evidence="4">Dynein regulatory complex protein 10</fullName>
    </recommendedName>
    <alternativeName>
        <fullName evidence="10">IQ domain-containing protein D</fullName>
    </alternativeName>
</protein>
<sequence>IPLGVMKVLDPRQLKPDTTETERILTVLDETIVKLEITRLIPRIIGSLERYARMLGPEITSSLLEHQKLAMEIQHLLASPGDEESRRAVEQRLKCSLRNILRLFLANPLLYHGLKYKVRVRQSPADVFIKAFMEFRDFTLEKLLTSPDEEKEKIQFMKDISLRVEKNTEIISALQEELAAVIQTRDEEVWKDKTIENLKASMEDLAKDCKAEIQHIMEEGENQQKEDEKASKDRCARLKQDIQLLGARFNELVLEHRASELVLRKEKCRIEREIQKWVQKYDIDMTEKQATYDELQAAYNDEKDQLSLLMEKHALLLQEYTEIEEEHRILKEKEEEAAREEARRNDAATCIQAFWKGYLVRSIYKSKLKKGKGKGKGKGK</sequence>
<evidence type="ECO:0000256" key="10">
    <source>
        <dbReference type="ARBA" id="ARBA00032180"/>
    </source>
</evidence>
<evidence type="ECO:0000256" key="4">
    <source>
        <dbReference type="ARBA" id="ARBA00021752"/>
    </source>
</evidence>
<dbReference type="Pfam" id="PF00612">
    <property type="entry name" value="IQ"/>
    <property type="match status" value="1"/>
</dbReference>
<keyword evidence="12" id="KW-0175">Coiled coil</keyword>
<dbReference type="InterPro" id="IPR000048">
    <property type="entry name" value="IQ_motif_EF-hand-BS"/>
</dbReference>
<evidence type="ECO:0000256" key="7">
    <source>
        <dbReference type="ARBA" id="ARBA00023069"/>
    </source>
</evidence>
<evidence type="ECO:0000256" key="9">
    <source>
        <dbReference type="ARBA" id="ARBA00023273"/>
    </source>
</evidence>
<proteinExistence type="inferred from homology"/>
<evidence type="ECO:0000256" key="11">
    <source>
        <dbReference type="ARBA" id="ARBA00046836"/>
    </source>
</evidence>
<name>A0A7K5W4E8_9SYLV</name>
<dbReference type="AlphaFoldDB" id="A0A7K5W4E8"/>
<comment type="function">
    <text evidence="1">Component of the nexin-dynein regulatory complex (N-DRC), a key regulator of ciliary/flagellar motility which maintains the alignment and integrity of the distal axoneme and regulates microtubule sliding in motile axonemes.</text>
</comment>
<evidence type="ECO:0000313" key="14">
    <source>
        <dbReference type="Proteomes" id="UP000557268"/>
    </source>
</evidence>
<evidence type="ECO:0000256" key="1">
    <source>
        <dbReference type="ARBA" id="ARBA00003029"/>
    </source>
</evidence>
<dbReference type="EMBL" id="VYXD01004013">
    <property type="protein sequence ID" value="NWU35878.1"/>
    <property type="molecule type" value="Genomic_DNA"/>
</dbReference>
<dbReference type="CDD" id="cd23767">
    <property type="entry name" value="IQCD"/>
    <property type="match status" value="1"/>
</dbReference>
<evidence type="ECO:0000256" key="12">
    <source>
        <dbReference type="SAM" id="Coils"/>
    </source>
</evidence>
<dbReference type="PROSITE" id="PS50096">
    <property type="entry name" value="IQ"/>
    <property type="match status" value="1"/>
</dbReference>
<keyword evidence="5" id="KW-0963">Cytoplasm</keyword>
<evidence type="ECO:0000256" key="5">
    <source>
        <dbReference type="ARBA" id="ARBA00022490"/>
    </source>
</evidence>
<reference evidence="13 14" key="1">
    <citation type="submission" date="2019-09" db="EMBL/GenBank/DDBJ databases">
        <title>Bird 10,000 Genomes (B10K) Project - Family phase.</title>
        <authorList>
            <person name="Zhang G."/>
        </authorList>
    </citation>
    <scope>NUCLEOTIDE SEQUENCE [LARGE SCALE GENOMIC DNA]</scope>
    <source>
        <strain evidence="13">B10K-DU-001-70</strain>
        <tissue evidence="13">Muscle</tissue>
    </source>
</reference>
<comment type="caution">
    <text evidence="13">The sequence shown here is derived from an EMBL/GenBank/DDBJ whole genome shotgun (WGS) entry which is preliminary data.</text>
</comment>
<feature type="non-terminal residue" evidence="13">
    <location>
        <position position="380"/>
    </location>
</feature>
<evidence type="ECO:0000256" key="8">
    <source>
        <dbReference type="ARBA" id="ARBA00023212"/>
    </source>
</evidence>
<keyword evidence="14" id="KW-1185">Reference proteome</keyword>
<dbReference type="Gene3D" id="1.20.5.190">
    <property type="match status" value="1"/>
</dbReference>
<evidence type="ECO:0000313" key="13">
    <source>
        <dbReference type="EMBL" id="NWU35878.1"/>
    </source>
</evidence>